<keyword evidence="2" id="KW-1185">Reference proteome</keyword>
<sequence>MASKLAVFTDDISTCTLRYFRHLREQSSLRKIGTAEITTSDKDALLPAGTLSSLATENARGAYAGFLSCVTPVVVSFRRIHAAARTDRSGCPGAF</sequence>
<evidence type="ECO:0000313" key="1">
    <source>
        <dbReference type="EMBL" id="CAL1568981.1"/>
    </source>
</evidence>
<protein>
    <recommendedName>
        <fullName evidence="3">Four-carbon acid sugar kinase N-terminal domain-containing protein</fullName>
    </recommendedName>
</protein>
<organism evidence="1 2">
    <name type="scientific">Knipowitschia caucasica</name>
    <name type="common">Caucasian dwarf goby</name>
    <name type="synonym">Pomatoschistus caucasicus</name>
    <dbReference type="NCBI Taxonomy" id="637954"/>
    <lineage>
        <taxon>Eukaryota</taxon>
        <taxon>Metazoa</taxon>
        <taxon>Chordata</taxon>
        <taxon>Craniata</taxon>
        <taxon>Vertebrata</taxon>
        <taxon>Euteleostomi</taxon>
        <taxon>Actinopterygii</taxon>
        <taxon>Neopterygii</taxon>
        <taxon>Teleostei</taxon>
        <taxon>Neoteleostei</taxon>
        <taxon>Acanthomorphata</taxon>
        <taxon>Gobiaria</taxon>
        <taxon>Gobiiformes</taxon>
        <taxon>Gobioidei</taxon>
        <taxon>Gobiidae</taxon>
        <taxon>Gobiinae</taxon>
        <taxon>Knipowitschia</taxon>
    </lineage>
</organism>
<dbReference type="AlphaFoldDB" id="A0AAV2IUR1"/>
<gene>
    <name evidence="1" type="ORF">KC01_LOCUS1499</name>
</gene>
<evidence type="ECO:0008006" key="3">
    <source>
        <dbReference type="Google" id="ProtNLM"/>
    </source>
</evidence>
<dbReference type="Proteomes" id="UP001497482">
    <property type="component" value="Chromosome 1"/>
</dbReference>
<accession>A0AAV2IUR1</accession>
<proteinExistence type="predicted"/>
<name>A0AAV2IUR1_KNICA</name>
<dbReference type="EMBL" id="OZ035823">
    <property type="protein sequence ID" value="CAL1568981.1"/>
    <property type="molecule type" value="Genomic_DNA"/>
</dbReference>
<reference evidence="1 2" key="1">
    <citation type="submission" date="2024-04" db="EMBL/GenBank/DDBJ databases">
        <authorList>
            <person name="Waldvogel A.-M."/>
            <person name="Schoenle A."/>
        </authorList>
    </citation>
    <scope>NUCLEOTIDE SEQUENCE [LARGE SCALE GENOMIC DNA]</scope>
</reference>
<evidence type="ECO:0000313" key="2">
    <source>
        <dbReference type="Proteomes" id="UP001497482"/>
    </source>
</evidence>